<name>A0A7S4PKV1_9EUKA</name>
<dbReference type="Gene3D" id="3.40.50.720">
    <property type="entry name" value="NAD(P)-binding Rossmann-like Domain"/>
    <property type="match status" value="1"/>
</dbReference>
<gene>
    <name evidence="2" type="ORF">NAES01612_LOCUS24950</name>
</gene>
<organism evidence="2">
    <name type="scientific">Paramoeba aestuarina</name>
    <dbReference type="NCBI Taxonomy" id="180227"/>
    <lineage>
        <taxon>Eukaryota</taxon>
        <taxon>Amoebozoa</taxon>
        <taxon>Discosea</taxon>
        <taxon>Flabellinia</taxon>
        <taxon>Dactylopodida</taxon>
        <taxon>Paramoebidae</taxon>
        <taxon>Paramoeba</taxon>
    </lineage>
</organism>
<dbReference type="SUPFAM" id="SSF51735">
    <property type="entry name" value="NAD(P)-binding Rossmann-fold domains"/>
    <property type="match status" value="1"/>
</dbReference>
<evidence type="ECO:0000313" key="2">
    <source>
        <dbReference type="EMBL" id="CAE2337891.1"/>
    </source>
</evidence>
<dbReference type="InterPro" id="IPR036291">
    <property type="entry name" value="NAD(P)-bd_dom_sf"/>
</dbReference>
<dbReference type="AlphaFoldDB" id="A0A7S4PKV1"/>
<dbReference type="SUPFAM" id="SSF48179">
    <property type="entry name" value="6-phosphogluconate dehydrogenase C-terminal domain-like"/>
    <property type="match status" value="1"/>
</dbReference>
<accession>A0A7S4PKV1</accession>
<dbReference type="EMBL" id="HBKR01038217">
    <property type="protein sequence ID" value="CAE2337891.1"/>
    <property type="molecule type" value="Transcribed_RNA"/>
</dbReference>
<dbReference type="Gene3D" id="1.10.1040.10">
    <property type="entry name" value="N-(1-d-carboxylethyl)-l-norvaline Dehydrogenase, domain 2"/>
    <property type="match status" value="1"/>
</dbReference>
<dbReference type="InterPro" id="IPR008927">
    <property type="entry name" value="6-PGluconate_DH-like_C_sf"/>
</dbReference>
<dbReference type="Pfam" id="PF02317">
    <property type="entry name" value="Octopine_DH"/>
    <property type="match status" value="1"/>
</dbReference>
<reference evidence="2" key="1">
    <citation type="submission" date="2021-01" db="EMBL/GenBank/DDBJ databases">
        <authorList>
            <person name="Corre E."/>
            <person name="Pelletier E."/>
            <person name="Niang G."/>
            <person name="Scheremetjew M."/>
            <person name="Finn R."/>
            <person name="Kale V."/>
            <person name="Holt S."/>
            <person name="Cochrane G."/>
            <person name="Meng A."/>
            <person name="Brown T."/>
            <person name="Cohen L."/>
        </authorList>
    </citation>
    <scope>NUCLEOTIDE SEQUENCE</scope>
    <source>
        <strain evidence="2">SoJaBio B1-5/56/2</strain>
    </source>
</reference>
<protein>
    <recommendedName>
        <fullName evidence="1">Opine dehydrogenase domain-containing protein</fullName>
    </recommendedName>
</protein>
<evidence type="ECO:0000259" key="1">
    <source>
        <dbReference type="Pfam" id="PF02317"/>
    </source>
</evidence>
<dbReference type="InterPro" id="IPR003421">
    <property type="entry name" value="Opine_DH"/>
</dbReference>
<dbReference type="InterPro" id="IPR013328">
    <property type="entry name" value="6PGD_dom2"/>
</dbReference>
<dbReference type="PANTHER" id="PTHR38015">
    <property type="entry name" value="BLR6086 PROTEIN"/>
    <property type="match status" value="1"/>
</dbReference>
<dbReference type="InterPro" id="IPR051729">
    <property type="entry name" value="Opine/Lysopine_DH"/>
</dbReference>
<dbReference type="PANTHER" id="PTHR38015:SF1">
    <property type="entry name" value="OPINE DEHYDROGENASE DOMAIN-CONTAINING PROTEIN"/>
    <property type="match status" value="1"/>
</dbReference>
<proteinExistence type="predicted"/>
<sequence length="388" mass="43498">MAEAKEGLNIVVVGGGNAAHCFIGMLRRQQKQPLKSLKLFSLLKKEEESWSKSTGLTMQLPSGEEVPNIKLDGVIPIENPHDELHAADLLLICVPSFAIDNILSNVCPHVRDGSVIFGMPGNGGFMRCARHHIGSKPVTIVGTQQLPIQARLVEYAHSCHLLGRKHGMQFAAETGGVAVTDEKLKNLKETLSALFDPVYFHSLAGGPDEVDLYPSNQCIHIPRLYGLWQKQPLDENPLFYEGYEQDEIDLMEDLSQELLKISTHLGHPFPDMKEVMLRYYRHSIKDNSTLQSCFTTNEGYKGLRSPMKQREDGKYVIDTASRYFIEDIPYSLLIGKAIGQKNNVDTPVMNKIIKWAEDLLGKKYFIEGTTNIDPDSPDVKASLVRYYL</sequence>
<dbReference type="GO" id="GO:0016491">
    <property type="term" value="F:oxidoreductase activity"/>
    <property type="evidence" value="ECO:0007669"/>
    <property type="project" value="InterPro"/>
</dbReference>
<feature type="domain" description="Opine dehydrogenase" evidence="1">
    <location>
        <begin position="209"/>
        <end position="359"/>
    </location>
</feature>